<feature type="compositionally biased region" description="Low complexity" evidence="1">
    <location>
        <begin position="1998"/>
        <end position="2014"/>
    </location>
</feature>
<dbReference type="PANTHER" id="PTHR22605">
    <property type="entry name" value="RZ-TYPE DOMAIN-CONTAINING PROTEIN"/>
    <property type="match status" value="1"/>
</dbReference>
<sequence length="4895" mass="564711">MSHKNKNAGPIISNVSLEFIRTENRPNLKLDSVQLEINFNFKTFTFETTPNVLFHFDSIGYLNFSDIHKRIIVVLRATPTLSPTMSEVQGPAIEDFTEFASFKKYLIYLQTDKEYVNIKKLLIKENISVKDTVGIYDDYLFDKVLQADFLSVNTAYLPKASTTTTPLATLTNNNYIHNDNNNNQNNNNNNYNNNYNNNVTNNGNQYNAYLNQPASATKSHGEKKGFFGNFFSGSTDAPDSLARIIVDFLGEKRDKKRTLATYTGRLLNVDRLNVDPSDLQSFGGDHYLSQLSSGGVYPLFSFYLLICLDLNMHIQNRIYYFNTIISNIQGELQLEGFGDLYRQFVETNLAKPECPEFFINLGFRYLDFTTFSQNQSSAKHIFHMVLDKVERNPSELKHYYKITKEKKNFLNLYISCRQLLTKKIDDPIKFESYMSNFLIILDSCTVYSETYSFIWDYLIRDVDDLPNELLIYRYRILKVLLNFETSSREKLGRLLFRVMARQAEYFSNDFESLDPIIRSRIQNSLQMVITEMVRDNINSILHLLDYPGIAGLIQKGLTQLDYKLVLPHIIRIFSGNNSSYEILQRKLEVYITSVDLARVMLYCPAYRFKYTHDPKANYKNLIGISDAEFSFRKDKTNVVLDTTTYEQYYRFCKQFISKLIKVSPLSYLDQINVPPPNTLPFILYFTHCLANIQIEYNRNQYGWAADFRTGKLCQLAIFTSNQIRPWQFEHDNYDAHIAAFREIINFKYDFYVNNWKKAKVDDFNTITAILIKYFNFGQVQTANDLTLKFQKETAELEALIKVGHFLVDRFGYRLPMLQVDHSERKPSDLISEIRTSIINSGAKETLKEETSFKFLKYFLSADNKSFFEIIFNFYVSAKEKSIDAYVNSTNNFMKKLIDQDQSIPLNSIFQHIIDSKDINYKKELQLMYKYYYPEQKYDDKEELLQTFINRATSLYGIQLNIINLYEFFSKNGNYIVVNDLDEIRMEIDTTFNSITGLTIGQSQNSLEKATKLIGNLNYHQLKYFDLIHFDLIEFFGSIQDIAKFNEVITANLLNDEFNLNLMNNTIYAYDMLLPFIQYHATAKKAGVPVVVNSLTELCETISKLLPASQSELAISFERIASVISQLSHVKGLYLTAGGTYSSESILPAVVQILKGAEFISRNTKSEDGMVGWILKVQSTEVNIEFTREKIEDFVQGLKISTNDQNNKHAHTIEQFEDIVKLLTNIHHLHCELDRTFHTKHFGGVLDVKFSSETKYLLNNKVDELKLDLESWTDTIKKLPKRFWLLRAHGISSLISTYEEVLKSNQQPITVATMSNAIYPYIKYCYPVCDLSLAVITQILTACPELLTKMDCTEFLASLVDKIDEHDSIIEDNSRERGPVLVHLDSKVNLYNVLMQLNHKTVLPHPSQVFYAYSFGKDYQYIFDLVEEMQGYTYYLIGIPDEKDKLINWLSDHYSNGNKDLARFYIISTKSSTMATDLFSFLPIHNDPFDTNWTNFKALWEKRKATSGIESLDLVKGNSGTGKSFFIKSKWDNTNNPITVHMRPSSDIKSLIDHLKKHNTPSNTKKKVLIHFSISPYCDFDNFNHFFYPLITSGYVFGHRVGEILNVSDYLQLQIYVEIGSPKKSDTNVLPYNEYLNNSIPIVVNLAKHLDHTNNLWRTTATELKCFSYTKFTDITKPPTNANGADVVMNQYLPNIVKMLRDKFNYDSQYLLNPSLLIQRNTFLKLLEERLQFLDNYCINYMNTEADYIQMKALGINPKNPMKLLSPFELLPHFILESAKLADPVLSSVHNFWKNPPMITVRQASLMTADNETKVNAIIDYLDFTENPQLINIVDTVYTKTGEESHFRSMIGAAFDIISRTDIIVNLCHMYNYVLTPDFGLRLLMLHNKVKNQRSLVLSGDTGVGKTFILLFYSLLINAKNNSLPDIFLDLINCINLIIKDNEPFKLQGFKHVYIKDNQVHTDEAKILPGNISKEDIINCLKQLCDYEPPAEPEPQPTTPAKKPAAAAVPGEPKPNLCKTNKEMQDLVFNKMQAFITNMLKSYPLINVVPDSLLDRINKGEKVIQGKASLFESILEICTATFKNLFHRIIMHQKYTSKQLKQDVLNFASKAEGLRKIDKNLKMVVFIDEFNTSPTDTLSLINEIFIDGTVDGENIIPDNIFWVGAMNPVKISANAVDNTGTSQSNHAFVVKHPPPSMEQLFLNYGEFTLENEIPFLETLFQLRNNICLDNDASELMDFIIAGQKTMRELEQSRIHVSIRDITRAIDMYQFFNNSEVGISMLSCTFANLKQNPLILHWFAICASMGMTYYIRTEPGKFRFRLIEKFNAHYKKNAPHDLKSDFADFESIFKAIYSNFCHRDFMIIPEGIALTESLKLNIFCITVSINSRQPICIVGPPGCSKTLSFSIVMNNMNSKKHKITNNQNQSPWAAMPSADPFRYQSTPHTTDVEIKSVFEGSLKRQKIYDKSGGKSRCVVFIDEAGLVNENDSPMKVMHDYLDKVSQKMDKNSVDISVIILSNKVLDAAKTNRMLLLIHPSNITEKDERALVEGVLYNNNYLNENQSKICTALCKSYSKANRFTVSTKPSLFHQRDFVYFLRHLARGIKSNNDTLSAEVLLKSIERNFGGIPAKDFKQLAGSFFEEFEAHKELKISRGNLLDQDNTIQRIKESLLETLDTKQDPNTVPFRYMMIIDPTENESSLMILKELGIDPTVIRVGGFERDTTTEALVNVVSQIKSKMASGGTVVLVNTHQIDACFYDVFNRYFTLLPKPDGSMQFIANVSFGTHSIFCPVHPEFKIIVHLPLSQMPQTQLPWLNRFEKYQLSIETMLDYYIKENHPKNMALFNSLKASAKHFVDEFHNKITNKSLLSGFSESETIPSLIYSFAKESQNGILKINPHRVPSKDHPVPEETSEFRQFNWKLLQIARPESIFNCKSLPQSYIEEYLLRQEHFNILRFLDHIFKQKFIHKDETISNKWTFFTRTSLTLHRLKDSEQMDKFHKTFLELLTKDPNQKNILKIVQLGSFKSSFECETTLDKFIKSDDLKICIVIADMSQVNQHQINFIINKFSEHNNSKLLITICHYPPEFSLSNQTKLNSIFLNGMEYFYVDSLGLQIDSQHMEKSDNYIDSDIRTWIAKAYGLKNIHIDPISLESTFEKMFFSQLAEVSQTMNSFTGPYLMLLPPDQREFYTRTERRQALIAKLFTDHTTWYQETVRKFSQNWNQQKQFNQILSNISNLVLSGKYVYSFIDSIRNSMTSYVYPIVAQIFKILTNYQSYGQVAKIPRSDGTAIEPLEEMVRLYIQSVKVPKLSERVEVRFEPVTLVSPAVKKNSMLPLFDSVSNQIKILFDFTLNKNPNRGIDHIQQKFSEVIASHPIHLVVNYINQNDNLFSAYFTDFITRTMNLIDERWVPFIGLVIRSLSKQRLDSILHLTVANHFYSNTINYIKNLVAPLLNLECDENILQLLKDREKEIVTEKQAKSTVSFIAISILAKHIRETDVNDADLQSRTTNWCTVVREILNRIPIEKIVQIRSNKVEYYSSVCYIYLMFNIAIDIAMKPDDTVEPLLKQLYTVCGKVKYDAADCFDVIARQFHLLSESLTNQKLPLINTSCFLDIIEPFVHFNIANLGKFILICNHDPKFDYPFIKNLPIGWFTFFISNKFAIYNKDYIKFTSDYLKELKITTVSNPILSGALSSAASPTDNILSFIGVTRDQFNTQFKKNCNLITIMYYVFLDLLKQEQHPTNDLIVQYNKLLVVGDIVPKIKQWAYITCLLDKLITMLNTSDNIHDDLVNTHKTLKDVIFSLLKVNDADTIEVKTNKRMSQIYILFNIKSYQKLSDIMKSQEILSAIGMDDNCHIKQELTVKESTIFSFVIDASTKDGATYKELKTALDDSSNDLLNALLAKDTTPRQSGFIRMSLILIAYQYYIEAKPMNFIRDISRAGTALSRQIGLDPYRPYLDKIILGAFDPKTRFGETLMRDANKTHESHSKAQLLINLLAISVGSSNNNYLYHLTNDYKQVIGRYFPASDNYTLIDCGLRYFDNGDFKMVTSCMEGDIVNKYMITTTSWGAVAWTTSITDQTGLVYFTDPHIHFANYVNPKTISALTDYVSDRSLTTFNEFSNADHGTLKVEPGHFVSEFIYALWDEGYSNPQPAMRGKFDTKDQVIAYEKYLTELINKIKANYNQILLKRFKTILDQSPILRQVKKVRDDLATTFISPIIEYKNVHELISSDNQLLTFFYNNLSMICVSLHFNDLVKFIHMFFKYFTRRLPKEYENLTVPDCIKYLEDNKLETDEDISTVKTVWNSAKEAWNKILEHMKSLEGGCAARPDFEKQISNIDDNILLSGILSSSELQNDGLIINLINNWMDNTQAKAINLRSQVRMTPMYSEIIEGVNQGIKQDFGDINFEIGHENFFLIGTTFTVKDFQNFMVKSVLQYQSFDRSQFKPNISDIERKLVSQFVSGKITGGKQLAQYAVDFPYLNSEAPNPGLANQQENNNNNIFSKTNLIPESIKELIEVNKKLDDVFNESSNIEPQFNRLCFKFQAEELEVLCRYLMSLTLRINQNYTKGVTKIEMSHSIIDIGEELLLKATIPDSIKSLFQKANISSLKFFNQRFINVYLSFGYLYSNCIEEPCKYEATFIEFFDNMRNNLLSEAKESNSYLKSIEYLHEIIERLSSTKSQEALKTPNIDTPLIHHFKTFLQDLIHPIVSTIYPTIQSMVLDKIPITYYPYFMRTIHDVLSNLKIIHKESNSNAGEYREYHRLDDAPKPQEETPRETEPTPEEEEEEEVPVDDEDDTYGANNKNANEDFGDQQQQQNDFVDDDNNNTQKERFNRPIKPVAKCSYFHTILNWIRFKQENTKISQIKDEDLIIQRFKKDYGVAKVSKDVIVCHKQVVEYSSKVHQ</sequence>
<evidence type="ECO:0000259" key="2">
    <source>
        <dbReference type="SMART" id="SM00382"/>
    </source>
</evidence>
<dbReference type="Proteomes" id="UP000001396">
    <property type="component" value="Unassembled WGS sequence"/>
</dbReference>
<dbReference type="InterPro" id="IPR003959">
    <property type="entry name" value="ATPase_AAA_core"/>
</dbReference>
<dbReference type="EMBL" id="ADBJ01000017">
    <property type="protein sequence ID" value="EFA82922.1"/>
    <property type="molecule type" value="Genomic_DNA"/>
</dbReference>
<dbReference type="Pfam" id="PF00004">
    <property type="entry name" value="AAA"/>
    <property type="match status" value="1"/>
</dbReference>
<dbReference type="PANTHER" id="PTHR22605:SF1">
    <property type="entry name" value="RZ-TYPE DOMAIN-CONTAINING PROTEIN"/>
    <property type="match status" value="1"/>
</dbReference>
<feature type="region of interest" description="Disordered" evidence="1">
    <location>
        <begin position="178"/>
        <end position="207"/>
    </location>
</feature>
<feature type="compositionally biased region" description="Acidic residues" evidence="1">
    <location>
        <begin position="4771"/>
        <end position="4789"/>
    </location>
</feature>
<feature type="region of interest" description="Disordered" evidence="1">
    <location>
        <begin position="1988"/>
        <end position="2014"/>
    </location>
</feature>
<reference evidence="3 4" key="1">
    <citation type="journal article" date="2011" name="Genome Res.">
        <title>Phylogeny-wide analysis of social amoeba genomes highlights ancient origins for complex intercellular communication.</title>
        <authorList>
            <person name="Heidel A.J."/>
            <person name="Lawal H.M."/>
            <person name="Felder M."/>
            <person name="Schilde C."/>
            <person name="Helps N.R."/>
            <person name="Tunggal B."/>
            <person name="Rivero F."/>
            <person name="John U."/>
            <person name="Schleicher M."/>
            <person name="Eichinger L."/>
            <person name="Platzer M."/>
            <person name="Noegel A.A."/>
            <person name="Schaap P."/>
            <person name="Gloeckner G."/>
        </authorList>
    </citation>
    <scope>NUCLEOTIDE SEQUENCE [LARGE SCALE GENOMIC DNA]</scope>
    <source>
        <strain evidence="4">ATCC 26659 / Pp 5 / PN500</strain>
    </source>
</reference>
<dbReference type="GO" id="GO:0004842">
    <property type="term" value="F:ubiquitin-protein transferase activity"/>
    <property type="evidence" value="ECO:0007669"/>
    <property type="project" value="InterPro"/>
</dbReference>
<dbReference type="InterPro" id="IPR003593">
    <property type="entry name" value="AAA+_ATPase"/>
</dbReference>
<dbReference type="SUPFAM" id="SSF52540">
    <property type="entry name" value="P-loop containing nucleoside triphosphate hydrolases"/>
    <property type="match status" value="2"/>
</dbReference>
<evidence type="ECO:0000313" key="3">
    <source>
        <dbReference type="EMBL" id="EFA82922.1"/>
    </source>
</evidence>
<dbReference type="InterPro" id="IPR027417">
    <property type="entry name" value="P-loop_NTPase"/>
</dbReference>
<gene>
    <name evidence="3" type="ORF">PPL_03700</name>
</gene>
<dbReference type="OMA" id="FMANISF"/>
<feature type="domain" description="AAA+ ATPase" evidence="2">
    <location>
        <begin position="2385"/>
        <end position="2555"/>
    </location>
</feature>
<dbReference type="RefSeq" id="XP_020435039.1">
    <property type="nucleotide sequence ID" value="XM_020574625.1"/>
</dbReference>
<name>D3B6F2_HETP5</name>
<protein>
    <recommendedName>
        <fullName evidence="2">AAA+ ATPase domain-containing protein</fullName>
    </recommendedName>
</protein>
<accession>D3B6F2</accession>
<dbReference type="GeneID" id="31359187"/>
<dbReference type="GO" id="GO:0005524">
    <property type="term" value="F:ATP binding"/>
    <property type="evidence" value="ECO:0007669"/>
    <property type="project" value="InterPro"/>
</dbReference>
<evidence type="ECO:0000313" key="4">
    <source>
        <dbReference type="Proteomes" id="UP000001396"/>
    </source>
</evidence>
<dbReference type="Gene3D" id="3.40.50.300">
    <property type="entry name" value="P-loop containing nucleotide triphosphate hydrolases"/>
    <property type="match status" value="1"/>
</dbReference>
<dbReference type="GO" id="GO:0016887">
    <property type="term" value="F:ATP hydrolysis activity"/>
    <property type="evidence" value="ECO:0007669"/>
    <property type="project" value="InterPro"/>
</dbReference>
<evidence type="ECO:0000256" key="1">
    <source>
        <dbReference type="SAM" id="MobiDB-lite"/>
    </source>
</evidence>
<dbReference type="InterPro" id="IPR031248">
    <property type="entry name" value="RNF213"/>
</dbReference>
<organism evidence="3 4">
    <name type="scientific">Heterostelium pallidum (strain ATCC 26659 / Pp 5 / PN500)</name>
    <name type="common">Cellular slime mold</name>
    <name type="synonym">Polysphondylium pallidum</name>
    <dbReference type="NCBI Taxonomy" id="670386"/>
    <lineage>
        <taxon>Eukaryota</taxon>
        <taxon>Amoebozoa</taxon>
        <taxon>Evosea</taxon>
        <taxon>Eumycetozoa</taxon>
        <taxon>Dictyostelia</taxon>
        <taxon>Acytosteliales</taxon>
        <taxon>Acytosteliaceae</taxon>
        <taxon>Heterostelium</taxon>
    </lineage>
</organism>
<feature type="compositionally biased region" description="Basic and acidic residues" evidence="1">
    <location>
        <begin position="4748"/>
        <end position="4770"/>
    </location>
</feature>
<comment type="caution">
    <text evidence="3">The sequence shown here is derived from an EMBL/GenBank/DDBJ whole genome shotgun (WGS) entry which is preliminary data.</text>
</comment>
<keyword evidence="4" id="KW-1185">Reference proteome</keyword>
<feature type="domain" description="AAA+ ATPase" evidence="2">
    <location>
        <begin position="1891"/>
        <end position="2191"/>
    </location>
</feature>
<proteinExistence type="predicted"/>
<feature type="region of interest" description="Disordered" evidence="1">
    <location>
        <begin position="4748"/>
        <end position="4826"/>
    </location>
</feature>
<dbReference type="SMART" id="SM00382">
    <property type="entry name" value="AAA"/>
    <property type="match status" value="2"/>
</dbReference>
<dbReference type="InParanoid" id="D3B6F2"/>